<evidence type="ECO:0000313" key="10">
    <source>
        <dbReference type="EMBL" id="PQQ66154.1"/>
    </source>
</evidence>
<keyword evidence="10" id="KW-0808">Transferase</keyword>
<dbReference type="Proteomes" id="UP000239720">
    <property type="component" value="Unassembled WGS sequence"/>
</dbReference>
<evidence type="ECO:0000259" key="8">
    <source>
        <dbReference type="PROSITE" id="PS51671"/>
    </source>
</evidence>
<evidence type="ECO:0000256" key="2">
    <source>
        <dbReference type="ARBA" id="ARBA00009298"/>
    </source>
</evidence>
<dbReference type="GO" id="GO:0008168">
    <property type="term" value="F:methyltransferase activity"/>
    <property type="evidence" value="ECO:0007669"/>
    <property type="project" value="UniProtKB-KW"/>
</dbReference>
<dbReference type="InterPro" id="IPR049177">
    <property type="entry name" value="MgtC_SapB_SrpB_YhiD_N"/>
</dbReference>
<protein>
    <submittedName>
        <fullName evidence="10">Methyltransferase</fullName>
    </submittedName>
    <submittedName>
        <fullName evidence="9">Putative Mg(2+) transport ATPase</fullName>
    </submittedName>
</protein>
<comment type="subcellular location">
    <subcellularLocation>
        <location evidence="1">Cell membrane</location>
        <topology evidence="1">Multi-pass membrane protein</topology>
    </subcellularLocation>
</comment>
<keyword evidence="10" id="KW-0489">Methyltransferase</keyword>
<accession>A0A2K9EAK6</accession>
<dbReference type="InterPro" id="IPR003416">
    <property type="entry name" value="MgtC/SapB/SrpB/YhiD_fam"/>
</dbReference>
<dbReference type="GO" id="GO:0005886">
    <property type="term" value="C:plasma membrane"/>
    <property type="evidence" value="ECO:0007669"/>
    <property type="project" value="UniProtKB-SubCell"/>
</dbReference>
<feature type="domain" description="ACT" evidence="8">
    <location>
        <begin position="157"/>
        <end position="230"/>
    </location>
</feature>
<keyword evidence="4 7" id="KW-0812">Transmembrane</keyword>
<evidence type="ECO:0000256" key="4">
    <source>
        <dbReference type="ARBA" id="ARBA00022692"/>
    </source>
</evidence>
<organism evidence="9 11">
    <name type="scientific">Acetivibrio saccincola</name>
    <dbReference type="NCBI Taxonomy" id="1677857"/>
    <lineage>
        <taxon>Bacteria</taxon>
        <taxon>Bacillati</taxon>
        <taxon>Bacillota</taxon>
        <taxon>Clostridia</taxon>
        <taxon>Eubacteriales</taxon>
        <taxon>Oscillospiraceae</taxon>
        <taxon>Acetivibrio</taxon>
    </lineage>
</organism>
<keyword evidence="3" id="KW-1003">Cell membrane</keyword>
<evidence type="ECO:0000256" key="1">
    <source>
        <dbReference type="ARBA" id="ARBA00004651"/>
    </source>
</evidence>
<dbReference type="Pfam" id="PF02308">
    <property type="entry name" value="MgtC"/>
    <property type="match status" value="1"/>
</dbReference>
<dbReference type="PROSITE" id="PS51671">
    <property type="entry name" value="ACT"/>
    <property type="match status" value="1"/>
</dbReference>
<dbReference type="AlphaFoldDB" id="A0A2K9EAK6"/>
<evidence type="ECO:0000256" key="5">
    <source>
        <dbReference type="ARBA" id="ARBA00022989"/>
    </source>
</evidence>
<dbReference type="GO" id="GO:0032259">
    <property type="term" value="P:methylation"/>
    <property type="evidence" value="ECO:0007669"/>
    <property type="project" value="UniProtKB-KW"/>
</dbReference>
<dbReference type="Gene3D" id="3.30.70.260">
    <property type="match status" value="1"/>
</dbReference>
<feature type="transmembrane region" description="Helical" evidence="7">
    <location>
        <begin position="76"/>
        <end position="95"/>
    </location>
</feature>
<name>A0A2K9EAK6_9FIRM</name>
<evidence type="ECO:0000256" key="3">
    <source>
        <dbReference type="ARBA" id="ARBA00022475"/>
    </source>
</evidence>
<evidence type="ECO:0000313" key="12">
    <source>
        <dbReference type="Proteomes" id="UP000239720"/>
    </source>
</evidence>
<reference evidence="10 12" key="2">
    <citation type="journal article" date="2018" name="Syst. Appl. Microbiol.">
        <title>Characterization and high-quality draft genome sequence of Herbivorax saccincola A7, an anaerobic, alkaliphilic, thermophilic, cellulolytic, and xylanolytic bacterium.</title>
        <authorList>
            <person name="Aikawa S."/>
            <person name="Baramee S."/>
            <person name="Sermsathanaswadi J."/>
            <person name="Thianheng P."/>
            <person name="Tachaapaikoon C."/>
            <person name="Shikata A."/>
            <person name="Waeonukul R."/>
            <person name="Pason P."/>
            <person name="Ratanakhanokchai K."/>
            <person name="Kosugi A."/>
        </authorList>
    </citation>
    <scope>NUCLEOTIDE SEQUENCE [LARGE SCALE GENOMIC DNA]</scope>
    <source>
        <strain evidence="10 12">A7</strain>
    </source>
</reference>
<dbReference type="InterPro" id="IPR002912">
    <property type="entry name" value="ACT_dom"/>
</dbReference>
<dbReference type="PRINTS" id="PR01837">
    <property type="entry name" value="MGTCSAPBPROT"/>
</dbReference>
<keyword evidence="6 7" id="KW-0472">Membrane</keyword>
<sequence>MKEVIFAVFNSFSFTVLIRVLLAGFLGGIIGYERESVNRPAGFRTHILVCVGSALVMCTSQFIFKEYNSFVNVDPARLGAQVISGIGFLGAGTIIRDGISVRGLTTAASLWAVSCVGIAAGIGFYEGAIIATAIIYITLILLKRMESWFTKRKRLSIIHITTKNMPGQIGTIGFVLGKHNVAIKNIEFINSEHDEQVVVKFLIKIPGDVKKESIISDLQEIKGVKEVHEE</sequence>
<evidence type="ECO:0000256" key="7">
    <source>
        <dbReference type="SAM" id="Phobius"/>
    </source>
</evidence>
<dbReference type="KEGG" id="hsc:HVS_14435"/>
<keyword evidence="11" id="KW-1185">Reference proteome</keyword>
<dbReference type="InterPro" id="IPR045865">
    <property type="entry name" value="ACT-like_dom_sf"/>
</dbReference>
<gene>
    <name evidence="10" type="ORF">B9R14_04880</name>
    <name evidence="9" type="ORF">HVS_14435</name>
</gene>
<comment type="similarity">
    <text evidence="2">Belongs to the MgtC/SapB family.</text>
</comment>
<dbReference type="SUPFAM" id="SSF55021">
    <property type="entry name" value="ACT-like"/>
    <property type="match status" value="1"/>
</dbReference>
<keyword evidence="5 7" id="KW-1133">Transmembrane helix</keyword>
<dbReference type="EMBL" id="NEMB01000003">
    <property type="protein sequence ID" value="PQQ66154.1"/>
    <property type="molecule type" value="Genomic_DNA"/>
</dbReference>
<evidence type="ECO:0000313" key="11">
    <source>
        <dbReference type="Proteomes" id="UP000233534"/>
    </source>
</evidence>
<feature type="transmembrane region" description="Helical" evidence="7">
    <location>
        <begin position="43"/>
        <end position="64"/>
    </location>
</feature>
<dbReference type="Proteomes" id="UP000233534">
    <property type="component" value="Chromosome"/>
</dbReference>
<dbReference type="PANTHER" id="PTHR33778:SF1">
    <property type="entry name" value="MAGNESIUM TRANSPORTER YHID-RELATED"/>
    <property type="match status" value="1"/>
</dbReference>
<feature type="transmembrane region" description="Helical" evidence="7">
    <location>
        <begin position="128"/>
        <end position="145"/>
    </location>
</feature>
<evidence type="ECO:0000313" key="9">
    <source>
        <dbReference type="EMBL" id="AUG58746.1"/>
    </source>
</evidence>
<dbReference type="EMBL" id="CP025197">
    <property type="protein sequence ID" value="AUG58746.1"/>
    <property type="molecule type" value="Genomic_DNA"/>
</dbReference>
<dbReference type="RefSeq" id="WP_101303389.1">
    <property type="nucleotide sequence ID" value="NZ_CP025197.1"/>
</dbReference>
<dbReference type="OrthoDB" id="9811198at2"/>
<proteinExistence type="inferred from homology"/>
<evidence type="ECO:0000256" key="6">
    <source>
        <dbReference type="ARBA" id="ARBA00023136"/>
    </source>
</evidence>
<feature type="transmembrane region" description="Helical" evidence="7">
    <location>
        <begin position="12"/>
        <end position="31"/>
    </location>
</feature>
<reference evidence="9 11" key="1">
    <citation type="submission" date="2017-12" db="EMBL/GenBank/DDBJ databases">
        <title>Complete genome sequence of Herbivorax saccincola GGR1, a novel Cellulosome-producing hydrolytic bacterium in a thermophilic biogas plant, established by Illumina and Nanopore MinION sequencing.</title>
        <authorList>
            <person name="Pechtl A."/>
            <person name="Ruckert C."/>
            <person name="Koeck D.E."/>
            <person name="Maus I."/>
            <person name="Winkler A."/>
            <person name="Kalinowski J."/>
            <person name="Puhler A."/>
            <person name="Schwarz W.W."/>
            <person name="Zverlov V.V."/>
            <person name="Schluter A."/>
            <person name="Liebl W."/>
        </authorList>
    </citation>
    <scope>NUCLEOTIDE SEQUENCE [LARGE SCALE GENOMIC DNA]</scope>
    <source>
        <strain evidence="9">GGR1</strain>
        <strain evidence="11">SR1</strain>
    </source>
</reference>
<dbReference type="PANTHER" id="PTHR33778">
    <property type="entry name" value="PROTEIN MGTC"/>
    <property type="match status" value="1"/>
</dbReference>